<dbReference type="InterPro" id="IPR023606">
    <property type="entry name" value="CoA-Trfase_III_dom_1_sf"/>
</dbReference>
<evidence type="ECO:0000313" key="2">
    <source>
        <dbReference type="EMBL" id="TFF27186.1"/>
    </source>
</evidence>
<dbReference type="Gene3D" id="3.40.50.10540">
    <property type="entry name" value="Crotonobetainyl-coa:carnitine coa-transferase, domain 1"/>
    <property type="match status" value="1"/>
</dbReference>
<dbReference type="PANTHER" id="PTHR48207">
    <property type="entry name" value="SUCCINATE--HYDROXYMETHYLGLUTARATE COA-TRANSFERASE"/>
    <property type="match status" value="1"/>
</dbReference>
<dbReference type="PANTHER" id="PTHR48207:SF4">
    <property type="entry name" value="BLL6097 PROTEIN"/>
    <property type="match status" value="1"/>
</dbReference>
<protein>
    <submittedName>
        <fullName evidence="2">CoA transferase</fullName>
    </submittedName>
</protein>
<dbReference type="GO" id="GO:0008410">
    <property type="term" value="F:CoA-transferase activity"/>
    <property type="evidence" value="ECO:0007669"/>
    <property type="project" value="TreeGrafter"/>
</dbReference>
<keyword evidence="3" id="KW-1185">Reference proteome</keyword>
<sequence length="400" mass="42047">MGRAFEGLRVIDATHVLAGPFASYQLAVQGADVVRVERHDDPDQSRLQGTDRELNAAAMGTAYLAQGANKRSIALDLKQPDGQAVMRRLLTGADVFVENFRPGALEALGFGYEAVAALNPRLVYCSISAFGHSGPRAEETGYDNVFQAMSGLMAMTGTEESGPLRAGAPVVDYATGYMAAFAISAALYRRTTEGVGGHIDLSMFEAALMLMSAPIAGLTAGGFAPGPQGNRFPSACLGTYPTADGLLMIGASNVRQQQRLWTALARPDMAKDSYDASRDAFEAEGATLRAIFLTRSAAEWEEELRRHRVPAGRVRSLQEALADPQLASRGLMQPAGLVPGTDRPFSAPVAPFTITDGGSPAITQPAPRLGADTKAILAEAGYDDAAIGRLLASGALKASA</sequence>
<evidence type="ECO:0000313" key="3">
    <source>
        <dbReference type="Proteomes" id="UP000298179"/>
    </source>
</evidence>
<dbReference type="Proteomes" id="UP000298179">
    <property type="component" value="Unassembled WGS sequence"/>
</dbReference>
<dbReference type="InterPro" id="IPR044855">
    <property type="entry name" value="CoA-Trfase_III_dom3_sf"/>
</dbReference>
<organism evidence="2 3">
    <name type="scientific">Jiella endophytica</name>
    <dbReference type="NCBI Taxonomy" id="2558362"/>
    <lineage>
        <taxon>Bacteria</taxon>
        <taxon>Pseudomonadati</taxon>
        <taxon>Pseudomonadota</taxon>
        <taxon>Alphaproteobacteria</taxon>
        <taxon>Hyphomicrobiales</taxon>
        <taxon>Aurantimonadaceae</taxon>
        <taxon>Jiella</taxon>
    </lineage>
</organism>
<proteinExistence type="predicted"/>
<accession>A0A4Y8RSH5</accession>
<dbReference type="AlphaFoldDB" id="A0A4Y8RSH5"/>
<keyword evidence="1 2" id="KW-0808">Transferase</keyword>
<dbReference type="SUPFAM" id="SSF89796">
    <property type="entry name" value="CoA-transferase family III (CaiB/BaiF)"/>
    <property type="match status" value="1"/>
</dbReference>
<dbReference type="OrthoDB" id="9806585at2"/>
<comment type="caution">
    <text evidence="2">The sequence shown here is derived from an EMBL/GenBank/DDBJ whole genome shotgun (WGS) entry which is preliminary data.</text>
</comment>
<gene>
    <name evidence="2" type="ORF">E3C22_01520</name>
</gene>
<name>A0A4Y8RSH5_9HYPH</name>
<dbReference type="Pfam" id="PF02515">
    <property type="entry name" value="CoA_transf_3"/>
    <property type="match status" value="1"/>
</dbReference>
<dbReference type="RefSeq" id="WP_134759554.1">
    <property type="nucleotide sequence ID" value="NZ_SOZD01000001.1"/>
</dbReference>
<evidence type="ECO:0000256" key="1">
    <source>
        <dbReference type="ARBA" id="ARBA00022679"/>
    </source>
</evidence>
<dbReference type="InterPro" id="IPR050483">
    <property type="entry name" value="CoA-transferase_III_domain"/>
</dbReference>
<dbReference type="InterPro" id="IPR003673">
    <property type="entry name" value="CoA-Trfase_fam_III"/>
</dbReference>
<dbReference type="EMBL" id="SOZD01000001">
    <property type="protein sequence ID" value="TFF27186.1"/>
    <property type="molecule type" value="Genomic_DNA"/>
</dbReference>
<dbReference type="Gene3D" id="3.30.1540.10">
    <property type="entry name" value="formyl-coa transferase, domain 3"/>
    <property type="match status" value="1"/>
</dbReference>
<reference evidence="2 3" key="1">
    <citation type="submission" date="2019-03" db="EMBL/GenBank/DDBJ databases">
        <title>Jiella endophytica sp. nov., a novel endophytic bacterium isolated from root of Ficus microcarpa Linn. f.</title>
        <authorList>
            <person name="Tuo L."/>
        </authorList>
    </citation>
    <scope>NUCLEOTIDE SEQUENCE [LARGE SCALE GENOMIC DNA]</scope>
    <source>
        <strain evidence="2 3">CBS5Q-3</strain>
    </source>
</reference>